<dbReference type="AlphaFoldDB" id="A0A7S2WT39"/>
<name>A0A7S2WT39_9STRA</name>
<dbReference type="InterPro" id="IPR029041">
    <property type="entry name" value="FAD-linked_oxidoreductase-like"/>
</dbReference>
<dbReference type="SUPFAM" id="SSF51730">
    <property type="entry name" value="FAD-linked oxidoreductase"/>
    <property type="match status" value="1"/>
</dbReference>
<gene>
    <name evidence="3" type="ORF">QSP1433_LOCUS15685</name>
</gene>
<keyword evidence="2" id="KW-1133">Transmembrane helix</keyword>
<reference evidence="3" key="1">
    <citation type="submission" date="2021-01" db="EMBL/GenBank/DDBJ databases">
        <authorList>
            <person name="Corre E."/>
            <person name="Pelletier E."/>
            <person name="Niang G."/>
            <person name="Scheremetjew M."/>
            <person name="Finn R."/>
            <person name="Kale V."/>
            <person name="Holt S."/>
            <person name="Cochrane G."/>
            <person name="Meng A."/>
            <person name="Brown T."/>
            <person name="Cohen L."/>
        </authorList>
    </citation>
    <scope>NUCLEOTIDE SEQUENCE</scope>
    <source>
        <strain evidence="3">NY070348D</strain>
    </source>
</reference>
<protein>
    <recommendedName>
        <fullName evidence="4">Methylenetetrahydrofolate reductase (NAD(P)H)</fullName>
    </recommendedName>
</protein>
<keyword evidence="2" id="KW-0472">Membrane</keyword>
<feature type="transmembrane region" description="Helical" evidence="2">
    <location>
        <begin position="360"/>
        <end position="379"/>
    </location>
</feature>
<dbReference type="EMBL" id="HBHK01024937">
    <property type="protein sequence ID" value="CAD9704322.1"/>
    <property type="molecule type" value="Transcribed_RNA"/>
</dbReference>
<evidence type="ECO:0008006" key="4">
    <source>
        <dbReference type="Google" id="ProtNLM"/>
    </source>
</evidence>
<evidence type="ECO:0000256" key="2">
    <source>
        <dbReference type="SAM" id="Phobius"/>
    </source>
</evidence>
<organism evidence="3">
    <name type="scientific">Mucochytrium quahogii</name>
    <dbReference type="NCBI Taxonomy" id="96639"/>
    <lineage>
        <taxon>Eukaryota</taxon>
        <taxon>Sar</taxon>
        <taxon>Stramenopiles</taxon>
        <taxon>Bigyra</taxon>
        <taxon>Labyrinthulomycetes</taxon>
        <taxon>Thraustochytrida</taxon>
        <taxon>Thraustochytriidae</taxon>
        <taxon>Mucochytrium</taxon>
    </lineage>
</organism>
<sequence length="382" mass="42338">MDSGLVESLLDHSRPTFLFGCTPPSISTSSEKAAEIARKFAARGRVLAVDGYIVYDVQDESVRTEEKRPFPYRELMEPSGYAKVLREASYKDCLVYKAVTCIGGRDAFSDWMDRCTRVDGHSALNIVGAPAANASRTGPSTKEASLMAADRGVHFGAVCIAERHVSKKNEHEILFKKSSWGAQWFVTQGIYDPVPMIQVIKEYAALCKEKGIRPKKFILTFTPCGRRKTLEFIKWLGMRVPESTENRIFEEPAPPAASVDGKPARKKAVKKPVEKSCEILCECLEKILLETKDCNVPFGINIESVSGYKDEIDATHDLFRSLQAILLDHTGGPWVMEWRRVPRGPVSVPGTISKLYQRDALLTLLAGALLGGLTTGLIVSRR</sequence>
<dbReference type="Gene3D" id="3.20.20.220">
    <property type="match status" value="1"/>
</dbReference>
<keyword evidence="2" id="KW-0812">Transmembrane</keyword>
<dbReference type="GO" id="GO:0016491">
    <property type="term" value="F:oxidoreductase activity"/>
    <property type="evidence" value="ECO:0007669"/>
    <property type="project" value="UniProtKB-KW"/>
</dbReference>
<keyword evidence="1" id="KW-0560">Oxidoreductase</keyword>
<evidence type="ECO:0000256" key="1">
    <source>
        <dbReference type="ARBA" id="ARBA00023002"/>
    </source>
</evidence>
<proteinExistence type="predicted"/>
<evidence type="ECO:0000313" key="3">
    <source>
        <dbReference type="EMBL" id="CAD9704322.1"/>
    </source>
</evidence>
<accession>A0A7S2WT39</accession>